<feature type="region of interest" description="Disordered" evidence="1">
    <location>
        <begin position="1"/>
        <end position="28"/>
    </location>
</feature>
<dbReference type="AlphaFoldDB" id="A0A9X9M2J0"/>
<comment type="caution">
    <text evidence="2">The sequence shown here is derived from an EMBL/GenBank/DDBJ whole genome shotgun (WGS) entry which is preliminary data.</text>
</comment>
<evidence type="ECO:0000313" key="2">
    <source>
        <dbReference type="EMBL" id="VCX30437.1"/>
    </source>
</evidence>
<dbReference type="Proteomes" id="UP000269945">
    <property type="component" value="Unassembled WGS sequence"/>
</dbReference>
<keyword evidence="3" id="KW-1185">Reference proteome</keyword>
<name>A0A9X9M2J0_GULGU</name>
<protein>
    <submittedName>
        <fullName evidence="2">Uncharacterized protein</fullName>
    </submittedName>
</protein>
<evidence type="ECO:0000256" key="1">
    <source>
        <dbReference type="SAM" id="MobiDB-lite"/>
    </source>
</evidence>
<organism evidence="2 3">
    <name type="scientific">Gulo gulo</name>
    <name type="common">Wolverine</name>
    <name type="synonym">Gluton</name>
    <dbReference type="NCBI Taxonomy" id="48420"/>
    <lineage>
        <taxon>Eukaryota</taxon>
        <taxon>Metazoa</taxon>
        <taxon>Chordata</taxon>
        <taxon>Craniata</taxon>
        <taxon>Vertebrata</taxon>
        <taxon>Euteleostomi</taxon>
        <taxon>Mammalia</taxon>
        <taxon>Eutheria</taxon>
        <taxon>Laurasiatheria</taxon>
        <taxon>Carnivora</taxon>
        <taxon>Caniformia</taxon>
        <taxon>Musteloidea</taxon>
        <taxon>Mustelidae</taxon>
        <taxon>Guloninae</taxon>
        <taxon>Gulo</taxon>
    </lineage>
</organism>
<sequence>MGRYREKEKELPRRKSTELPENHGQREH</sequence>
<proteinExistence type="predicted"/>
<reference evidence="2 3" key="1">
    <citation type="submission" date="2018-10" db="EMBL/GenBank/DDBJ databases">
        <authorList>
            <person name="Ekblom R."/>
            <person name="Jareborg N."/>
        </authorList>
    </citation>
    <scope>NUCLEOTIDE SEQUENCE [LARGE SCALE GENOMIC DNA]</scope>
    <source>
        <tissue evidence="2">Muscle</tissue>
    </source>
</reference>
<dbReference type="EMBL" id="CYRY02038004">
    <property type="protein sequence ID" value="VCX30437.1"/>
    <property type="molecule type" value="Genomic_DNA"/>
</dbReference>
<evidence type="ECO:0000313" key="3">
    <source>
        <dbReference type="Proteomes" id="UP000269945"/>
    </source>
</evidence>
<accession>A0A9X9M2J0</accession>
<gene>
    <name evidence="2" type="ORF">BN2614_LOCUS1</name>
</gene>